<evidence type="ECO:0000313" key="3">
    <source>
        <dbReference type="Proteomes" id="UP000076321"/>
    </source>
</evidence>
<gene>
    <name evidence="2" type="ORF">AVL48_23490</name>
</gene>
<feature type="transmembrane region" description="Helical" evidence="1">
    <location>
        <begin position="65"/>
        <end position="88"/>
    </location>
</feature>
<protein>
    <submittedName>
        <fullName evidence="2">Uncharacterized protein</fullName>
    </submittedName>
</protein>
<name>A0A154MVU1_9PSEU</name>
<keyword evidence="1" id="KW-0472">Membrane</keyword>
<feature type="transmembrane region" description="Helical" evidence="1">
    <location>
        <begin position="31"/>
        <end position="53"/>
    </location>
</feature>
<dbReference type="Proteomes" id="UP000076321">
    <property type="component" value="Unassembled WGS sequence"/>
</dbReference>
<feature type="transmembrane region" description="Helical" evidence="1">
    <location>
        <begin position="138"/>
        <end position="157"/>
    </location>
</feature>
<evidence type="ECO:0000256" key="1">
    <source>
        <dbReference type="SAM" id="Phobius"/>
    </source>
</evidence>
<dbReference type="AlphaFoldDB" id="A0A154MVU1"/>
<evidence type="ECO:0000313" key="2">
    <source>
        <dbReference type="EMBL" id="KZB87579.1"/>
    </source>
</evidence>
<keyword evidence="1" id="KW-0812">Transmembrane</keyword>
<organism evidence="2 3">
    <name type="scientific">Amycolatopsis regifaucium</name>
    <dbReference type="NCBI Taxonomy" id="546365"/>
    <lineage>
        <taxon>Bacteria</taxon>
        <taxon>Bacillati</taxon>
        <taxon>Actinomycetota</taxon>
        <taxon>Actinomycetes</taxon>
        <taxon>Pseudonocardiales</taxon>
        <taxon>Pseudonocardiaceae</taxon>
        <taxon>Amycolatopsis</taxon>
    </lineage>
</organism>
<accession>A0A154MVU1</accession>
<dbReference type="RefSeq" id="WP_061986166.1">
    <property type="nucleotide sequence ID" value="NZ_FOPQ01000008.1"/>
</dbReference>
<reference evidence="2 3" key="1">
    <citation type="submission" date="2015-12" db="EMBL/GenBank/DDBJ databases">
        <title>Amycolatopsis regifaucium genome sequencing and assembly.</title>
        <authorList>
            <person name="Mayilraj S."/>
        </authorList>
    </citation>
    <scope>NUCLEOTIDE SEQUENCE [LARGE SCALE GENOMIC DNA]</scope>
    <source>
        <strain evidence="2 3">GY080</strain>
    </source>
</reference>
<dbReference type="EMBL" id="LQCI01000003">
    <property type="protein sequence ID" value="KZB87579.1"/>
    <property type="molecule type" value="Genomic_DNA"/>
</dbReference>
<feature type="transmembrane region" description="Helical" evidence="1">
    <location>
        <begin position="95"/>
        <end position="118"/>
    </location>
</feature>
<keyword evidence="1" id="KW-1133">Transmembrane helix</keyword>
<dbReference type="OrthoDB" id="3637858at2"/>
<proteinExistence type="predicted"/>
<sequence length="186" mass="19943">MTGPYGDPARQHGPGGFGYPARQARPTGATAIVAALLGLVAAGAAGYLPIYFFLKLPSGFSIGNLPGLVLTALGLYLLAALLLLVGALSAFFRSVAGAVLLISGSLMVIAAVVLEPLAFNGTHSHYFRTQFEFESFVALVRVVMFAVVPCTLIFAIIPPTLKYLRWRPSPVQPYRPRDEVPRQRGW</sequence>
<comment type="caution">
    <text evidence="2">The sequence shown here is derived from an EMBL/GenBank/DDBJ whole genome shotgun (WGS) entry which is preliminary data.</text>
</comment>